<feature type="non-terminal residue" evidence="1">
    <location>
        <position position="1"/>
    </location>
</feature>
<comment type="caution">
    <text evidence="1">The sequence shown here is derived from an EMBL/GenBank/DDBJ whole genome shotgun (WGS) entry which is preliminary data.</text>
</comment>
<evidence type="ECO:0000313" key="2">
    <source>
        <dbReference type="Proteomes" id="UP000682733"/>
    </source>
</evidence>
<protein>
    <submittedName>
        <fullName evidence="1">Uncharacterized protein</fullName>
    </submittedName>
</protein>
<sequence>DEDKEGKELMNMIRVESIRIEVKEIDYGDNVPPHKKGILVNDWDNRIQLFQEGHDEEIIKGEVRLLDHTHFSKSVNNLFSYSMPITSDDSSTTSPKPWILELLAGKASSDEWTRMARIPLDLLKSPFYDEQKQTYKFGYNRTGTIILHFTPNINIGIFDIRVEDAFKMTIGPVTTTEGTETVVSGDPFLALRIQYQEFTSSERRRNLEKWLMNLKTTCTEIQSKKSNEYDMPREPILKDIPDPDTKDDVPAAAMRVDTQKLNVSIPPTHHYLMTQVPSKHDQLDIIITQTIDTLNSSINDNELEKIEHGIVLRFDSADDLKQGIKIFKETFRFDKLVATLLNLHNTSIKIQKSLQSGQEFQQTLHGIPDYLKRNGFLIQLSDNEGTISREAIDKLYTNQMNILLSDGSSLAQKELIFGINIYRFLISRELNFIQLIVYSLETKEHSEQALNQIETIKQYWLQKDQQILIGDKQLDACRRIIEETITQIHERKKQIRSTPQQPSRITNLTEISKAVNVKSLVKSTGSPSTNKITINKQDGEYFPSQSSIIIQFEQIIQNWSYAQLKIKTLEIINNTDDEIDFEILSISQERSLSVFTINHSLSAIESHDSNNLKIIPNSEVNEGKYREEWQLKLANKRLCIVIILCCEIKVFYIGIDLPLMETKIDDQSLNQIKTFGINFGTVLACPRSQTTHSFTIENPMSLDLRVKLRRENGAIGKFDIDSKQMDFFLFAYESKVLTIDWHIQDIVQDSKCIYEIYFSKDFKYRIICLGKIRKISYDIMHNSICLTEKQYRTELPPCLPNTTHYEELVIHNTDEVKMT</sequence>
<feature type="non-terminal residue" evidence="1">
    <location>
        <position position="819"/>
    </location>
</feature>
<name>A0A8S2TSX9_9BILA</name>
<dbReference type="AlphaFoldDB" id="A0A8S2TSX9"/>
<reference evidence="1" key="1">
    <citation type="submission" date="2021-02" db="EMBL/GenBank/DDBJ databases">
        <authorList>
            <person name="Nowell W R."/>
        </authorList>
    </citation>
    <scope>NUCLEOTIDE SEQUENCE</scope>
</reference>
<organism evidence="1 2">
    <name type="scientific">Didymodactylos carnosus</name>
    <dbReference type="NCBI Taxonomy" id="1234261"/>
    <lineage>
        <taxon>Eukaryota</taxon>
        <taxon>Metazoa</taxon>
        <taxon>Spiralia</taxon>
        <taxon>Gnathifera</taxon>
        <taxon>Rotifera</taxon>
        <taxon>Eurotatoria</taxon>
        <taxon>Bdelloidea</taxon>
        <taxon>Philodinida</taxon>
        <taxon>Philodinidae</taxon>
        <taxon>Didymodactylos</taxon>
    </lineage>
</organism>
<dbReference type="EMBL" id="CAJOBA010058269">
    <property type="protein sequence ID" value="CAF4306632.1"/>
    <property type="molecule type" value="Genomic_DNA"/>
</dbReference>
<gene>
    <name evidence="1" type="ORF">TMI583_LOCUS38837</name>
</gene>
<evidence type="ECO:0000313" key="1">
    <source>
        <dbReference type="EMBL" id="CAF4306632.1"/>
    </source>
</evidence>
<proteinExistence type="predicted"/>
<dbReference type="Proteomes" id="UP000682733">
    <property type="component" value="Unassembled WGS sequence"/>
</dbReference>
<accession>A0A8S2TSX9</accession>